<dbReference type="STRING" id="187304.B0E33_07885"/>
<reference evidence="4" key="1">
    <citation type="submission" date="2015-07" db="EMBL/GenBank/DDBJ databases">
        <authorList>
            <person name="Rodrigo-Torres Lidia"/>
            <person name="Arahal R.David."/>
        </authorList>
    </citation>
    <scope>NUCLEOTIDE SEQUENCE [LARGE SCALE GENOMIC DNA]</scope>
    <source>
        <strain evidence="4">CECT 4801</strain>
    </source>
</reference>
<dbReference type="RefSeq" id="WP_022999739.1">
    <property type="nucleotide sequence ID" value="NZ_CXST01000002.1"/>
</dbReference>
<dbReference type="InterPro" id="IPR001969">
    <property type="entry name" value="Aspartic_peptidase_AS"/>
</dbReference>
<dbReference type="Pfam" id="PF13975">
    <property type="entry name" value="gag-asp_proteas"/>
    <property type="match status" value="1"/>
</dbReference>
<gene>
    <name evidence="3" type="ORF">LAL4801_03076</name>
</gene>
<dbReference type="InterPro" id="IPR011969">
    <property type="entry name" value="Clan_AA_Asp_peptidase_C"/>
</dbReference>
<dbReference type="GO" id="GO:0004190">
    <property type="term" value="F:aspartic-type endopeptidase activity"/>
    <property type="evidence" value="ECO:0007669"/>
    <property type="project" value="InterPro"/>
</dbReference>
<dbReference type="OrthoDB" id="7595324at2"/>
<dbReference type="Gene3D" id="2.40.70.10">
    <property type="entry name" value="Acid Proteases"/>
    <property type="match status" value="1"/>
</dbReference>
<accession>A0A0M6Y6K2</accession>
<protein>
    <submittedName>
        <fullName evidence="3">Clan AA aspartic protease</fullName>
    </submittedName>
</protein>
<dbReference type="CDD" id="cd05483">
    <property type="entry name" value="retropepsin_like_bacteria"/>
    <property type="match status" value="1"/>
</dbReference>
<organism evidence="3 4">
    <name type="scientific">Roseibium aggregatum</name>
    <dbReference type="NCBI Taxonomy" id="187304"/>
    <lineage>
        <taxon>Bacteria</taxon>
        <taxon>Pseudomonadati</taxon>
        <taxon>Pseudomonadota</taxon>
        <taxon>Alphaproteobacteria</taxon>
        <taxon>Hyphomicrobiales</taxon>
        <taxon>Stappiaceae</taxon>
        <taxon>Roseibium</taxon>
    </lineage>
</organism>
<dbReference type="InterPro" id="IPR034122">
    <property type="entry name" value="Retropepsin-like_bacterial"/>
</dbReference>
<evidence type="ECO:0000313" key="3">
    <source>
        <dbReference type="EMBL" id="CTQ44631.1"/>
    </source>
</evidence>
<dbReference type="Proteomes" id="UP000048926">
    <property type="component" value="Unassembled WGS sequence"/>
</dbReference>
<proteinExistence type="predicted"/>
<keyword evidence="1" id="KW-0378">Hydrolase</keyword>
<dbReference type="InterPro" id="IPR001995">
    <property type="entry name" value="Peptidase_A2_cat"/>
</dbReference>
<dbReference type="InterPro" id="IPR021109">
    <property type="entry name" value="Peptidase_aspartic_dom_sf"/>
</dbReference>
<evidence type="ECO:0000256" key="1">
    <source>
        <dbReference type="ARBA" id="ARBA00022801"/>
    </source>
</evidence>
<dbReference type="EMBL" id="CXST01000002">
    <property type="protein sequence ID" value="CTQ44631.1"/>
    <property type="molecule type" value="Genomic_DNA"/>
</dbReference>
<dbReference type="PROSITE" id="PS00141">
    <property type="entry name" value="ASP_PROTEASE"/>
    <property type="match status" value="1"/>
</dbReference>
<dbReference type="SUPFAM" id="SSF50630">
    <property type="entry name" value="Acid proteases"/>
    <property type="match status" value="1"/>
</dbReference>
<name>A0A0M6Y6K2_9HYPH</name>
<keyword evidence="3" id="KW-0645">Protease</keyword>
<dbReference type="AlphaFoldDB" id="A0A0M6Y6K2"/>
<dbReference type="NCBIfam" id="TIGR02281">
    <property type="entry name" value="clan_AA_DTGA"/>
    <property type="match status" value="1"/>
</dbReference>
<sequence length="168" mass="18338">MSRFVIIFLACMAIVPLAAYLLESRLEVLVSSDPVTEDQDVDEAGERSHRISANRQGHFVADAYLNGRAVDMLVDTGATVTVLPESLAESIGIFLNSADYKYAIQTANGTVRGARATIDNLRIGKIRLRNVDTLVLKDQSLGEPLLGMSVLNQMKRFDISDGTLVLVQ</sequence>
<keyword evidence="4" id="KW-1185">Reference proteome</keyword>
<evidence type="ECO:0000313" key="4">
    <source>
        <dbReference type="Proteomes" id="UP000048926"/>
    </source>
</evidence>
<feature type="domain" description="Peptidase A2" evidence="2">
    <location>
        <begin position="70"/>
        <end position="150"/>
    </location>
</feature>
<dbReference type="GO" id="GO:0006508">
    <property type="term" value="P:proteolysis"/>
    <property type="evidence" value="ECO:0007669"/>
    <property type="project" value="UniProtKB-KW"/>
</dbReference>
<evidence type="ECO:0000259" key="2">
    <source>
        <dbReference type="PROSITE" id="PS50175"/>
    </source>
</evidence>
<dbReference type="PROSITE" id="PS50175">
    <property type="entry name" value="ASP_PROT_RETROV"/>
    <property type="match status" value="1"/>
</dbReference>